<dbReference type="EMBL" id="BAAAUV010000022">
    <property type="protein sequence ID" value="GAA3231826.1"/>
    <property type="molecule type" value="Genomic_DNA"/>
</dbReference>
<keyword evidence="4" id="KW-1185">Reference proteome</keyword>
<keyword evidence="2" id="KW-1133">Transmembrane helix</keyword>
<proteinExistence type="predicted"/>
<evidence type="ECO:0000313" key="4">
    <source>
        <dbReference type="Proteomes" id="UP001501237"/>
    </source>
</evidence>
<name>A0ABP6QJU0_9ACTN</name>
<feature type="compositionally biased region" description="Basic and acidic residues" evidence="1">
    <location>
        <begin position="213"/>
        <end position="231"/>
    </location>
</feature>
<keyword evidence="2" id="KW-0472">Membrane</keyword>
<gene>
    <name evidence="3" type="ORF">GCM10010468_63210</name>
</gene>
<comment type="caution">
    <text evidence="3">The sequence shown here is derived from an EMBL/GenBank/DDBJ whole genome shotgun (WGS) entry which is preliminary data.</text>
</comment>
<protein>
    <submittedName>
        <fullName evidence="3">Uncharacterized protein</fullName>
    </submittedName>
</protein>
<dbReference type="RefSeq" id="WP_344835592.1">
    <property type="nucleotide sequence ID" value="NZ_BAAAUV010000022.1"/>
</dbReference>
<feature type="transmembrane region" description="Helical" evidence="2">
    <location>
        <begin position="106"/>
        <end position="135"/>
    </location>
</feature>
<accession>A0ABP6QJU0</accession>
<keyword evidence="2" id="KW-0812">Transmembrane</keyword>
<feature type="transmembrane region" description="Helical" evidence="2">
    <location>
        <begin position="177"/>
        <end position="199"/>
    </location>
</feature>
<evidence type="ECO:0000256" key="1">
    <source>
        <dbReference type="SAM" id="MobiDB-lite"/>
    </source>
</evidence>
<organism evidence="3 4">
    <name type="scientific">Actinocorallia longicatena</name>
    <dbReference type="NCBI Taxonomy" id="111803"/>
    <lineage>
        <taxon>Bacteria</taxon>
        <taxon>Bacillati</taxon>
        <taxon>Actinomycetota</taxon>
        <taxon>Actinomycetes</taxon>
        <taxon>Streptosporangiales</taxon>
        <taxon>Thermomonosporaceae</taxon>
        <taxon>Actinocorallia</taxon>
    </lineage>
</organism>
<reference evidence="4" key="1">
    <citation type="journal article" date="2019" name="Int. J. Syst. Evol. Microbiol.">
        <title>The Global Catalogue of Microorganisms (GCM) 10K type strain sequencing project: providing services to taxonomists for standard genome sequencing and annotation.</title>
        <authorList>
            <consortium name="The Broad Institute Genomics Platform"/>
            <consortium name="The Broad Institute Genome Sequencing Center for Infectious Disease"/>
            <person name="Wu L."/>
            <person name="Ma J."/>
        </authorList>
    </citation>
    <scope>NUCLEOTIDE SEQUENCE [LARGE SCALE GENOMIC DNA]</scope>
    <source>
        <strain evidence="4">JCM 9377</strain>
    </source>
</reference>
<evidence type="ECO:0000313" key="3">
    <source>
        <dbReference type="EMBL" id="GAA3231826.1"/>
    </source>
</evidence>
<dbReference type="Proteomes" id="UP001501237">
    <property type="component" value="Unassembled WGS sequence"/>
</dbReference>
<evidence type="ECO:0000256" key="2">
    <source>
        <dbReference type="SAM" id="Phobius"/>
    </source>
</evidence>
<sequence>MISHPAAPDRYLLEHEGRHYEIESSSLGLIGDRAVLFADGERVAEAKGELDAAKLEHDGIKIKVRWNLRHEIKEIRAEAGEEPLRFVPPPGTLLARRDRWERERPVLFAARHVAGAAGQIALGVLGIGAIIKLILQPLLERIPRPAIDLPDWHLPRIDLPDIPVPSFDLPDWALPGWLSAILHTAKFWGPIVVAIFVALNEIDKNQKKHARKKVDLVKRENDQGDPPADPK</sequence>
<feature type="region of interest" description="Disordered" evidence="1">
    <location>
        <begin position="208"/>
        <end position="231"/>
    </location>
</feature>